<dbReference type="InterPro" id="IPR047838">
    <property type="entry name" value="STM4013-like"/>
</dbReference>
<dbReference type="EMBL" id="JBHSWD010000006">
    <property type="protein sequence ID" value="MFC6593217.1"/>
    <property type="molecule type" value="Genomic_DNA"/>
</dbReference>
<dbReference type="Proteomes" id="UP001596297">
    <property type="component" value="Unassembled WGS sequence"/>
</dbReference>
<dbReference type="GO" id="GO:0016787">
    <property type="term" value="F:hydrolase activity"/>
    <property type="evidence" value="ECO:0007669"/>
    <property type="project" value="UniProtKB-KW"/>
</dbReference>
<feature type="domain" description="Sulfatase N-terminal" evidence="1">
    <location>
        <begin position="13"/>
        <end position="247"/>
    </location>
</feature>
<accession>A0ABW1YHY5</accession>
<organism evidence="2 3">
    <name type="scientific">Deinococcus lacus</name>
    <dbReference type="NCBI Taxonomy" id="392561"/>
    <lineage>
        <taxon>Bacteria</taxon>
        <taxon>Thermotogati</taxon>
        <taxon>Deinococcota</taxon>
        <taxon>Deinococci</taxon>
        <taxon>Deinococcales</taxon>
        <taxon>Deinococcaceae</taxon>
        <taxon>Deinococcus</taxon>
    </lineage>
</organism>
<dbReference type="Gene3D" id="3.40.720.10">
    <property type="entry name" value="Alkaline Phosphatase, subunit A"/>
    <property type="match status" value="1"/>
</dbReference>
<dbReference type="InterPro" id="IPR000917">
    <property type="entry name" value="Sulfatase_N"/>
</dbReference>
<evidence type="ECO:0000259" key="1">
    <source>
        <dbReference type="Pfam" id="PF00884"/>
    </source>
</evidence>
<proteinExistence type="predicted"/>
<name>A0ABW1YHY5_9DEIO</name>
<comment type="caution">
    <text evidence="2">The sequence shown here is derived from an EMBL/GenBank/DDBJ whole genome shotgun (WGS) entry which is preliminary data.</text>
</comment>
<keyword evidence="3" id="KW-1185">Reference proteome</keyword>
<gene>
    <name evidence="2" type="ORF">ACFP81_15135</name>
</gene>
<dbReference type="InterPro" id="IPR017850">
    <property type="entry name" value="Alkaline_phosphatase_core_sf"/>
</dbReference>
<dbReference type="NCBIfam" id="NF038075">
    <property type="entry name" value="fam_STM4013"/>
    <property type="match status" value="1"/>
</dbReference>
<reference evidence="3" key="1">
    <citation type="journal article" date="2019" name="Int. J. Syst. Evol. Microbiol.">
        <title>The Global Catalogue of Microorganisms (GCM) 10K type strain sequencing project: providing services to taxonomists for standard genome sequencing and annotation.</title>
        <authorList>
            <consortium name="The Broad Institute Genomics Platform"/>
            <consortium name="The Broad Institute Genome Sequencing Center for Infectious Disease"/>
            <person name="Wu L."/>
            <person name="Ma J."/>
        </authorList>
    </citation>
    <scope>NUCLEOTIDE SEQUENCE [LARGE SCALE GENOMIC DNA]</scope>
    <source>
        <strain evidence="3">CGMCC 1.15772</strain>
    </source>
</reference>
<dbReference type="Pfam" id="PF00884">
    <property type="entry name" value="Sulfatase"/>
    <property type="match status" value="1"/>
</dbReference>
<evidence type="ECO:0000313" key="3">
    <source>
        <dbReference type="Proteomes" id="UP001596297"/>
    </source>
</evidence>
<dbReference type="SUPFAM" id="SSF53649">
    <property type="entry name" value="Alkaline phosphatase-like"/>
    <property type="match status" value="1"/>
</dbReference>
<protein>
    <submittedName>
        <fullName evidence="2">STM4013/SEN3800 family hydrolase</fullName>
    </submittedName>
</protein>
<evidence type="ECO:0000313" key="2">
    <source>
        <dbReference type="EMBL" id="MFC6593217.1"/>
    </source>
</evidence>
<dbReference type="RefSeq" id="WP_380084266.1">
    <property type="nucleotide sequence ID" value="NZ_JBHSWD010000006.1"/>
</dbReference>
<sequence>MLPVRDLIPQADVALLTIDSLRYDVAVSALDAGETPHLAALLPGGVWEKRHTPGSFTFAAHQAFLAGFLPTPAAPGRHPRLFAAQFEGSTSTASQTFTFAEANLPAALAARGYRTVCVGGVGFFNGRTALGQTLPAMFQEAHWSPASGVKNPASAAAAVRAAVDRLRAIPERVFLLLNFAATHTPTHYYLPGERRDSPESQRAALRTVDAALPLLLDTLRERGPTLLIVCADHGTCHGEDGYWGHRVAHPLVWTVPYMETVLEGDI</sequence>
<keyword evidence="2" id="KW-0378">Hydrolase</keyword>